<feature type="compositionally biased region" description="Basic and acidic residues" evidence="1">
    <location>
        <begin position="271"/>
        <end position="290"/>
    </location>
</feature>
<dbReference type="Proteomes" id="UP001249851">
    <property type="component" value="Unassembled WGS sequence"/>
</dbReference>
<evidence type="ECO:0000256" key="1">
    <source>
        <dbReference type="SAM" id="MobiDB-lite"/>
    </source>
</evidence>
<evidence type="ECO:0000259" key="2">
    <source>
        <dbReference type="Pfam" id="PF18738"/>
    </source>
</evidence>
<keyword evidence="4" id="KW-1185">Reference proteome</keyword>
<sequence>MASGPVAFASTQENTNYARLCRLLVDVGCTVLRDIFDSIHPPANLHGVLSSRKVRPTLQSLQRKSILNPSQWGKLFPAVASTVSSANFDVTLLMVLLRSICGLSPPVSTGSWNKLPPDSDSSTEANIVRIKWYRNDVYGHATKASADNATFNLLWQKISIAILALKPGYETIISRLKTECMDPVAEAHYKKLLSDWKKDDDILKEMLERTHGELGGIKENQERANLELGEIKENQERTHIELGEMKENQERANIELKEVKEMVKQLQPCERSTKESLKDERGEGKPEYPEKTSQCRAGNQQTQPTFDAGSGNRTQNKSTQVNLPGRKLLEREESFEARPEYCTMAPKEKQME</sequence>
<gene>
    <name evidence="3" type="ORF">P5673_020258</name>
</gene>
<reference evidence="3" key="1">
    <citation type="journal article" date="2023" name="G3 (Bethesda)">
        <title>Whole genome assembly and annotation of the endangered Caribbean coral Acropora cervicornis.</title>
        <authorList>
            <person name="Selwyn J.D."/>
            <person name="Vollmer S.V."/>
        </authorList>
    </citation>
    <scope>NUCLEOTIDE SEQUENCE</scope>
    <source>
        <strain evidence="3">K2</strain>
    </source>
</reference>
<dbReference type="AlphaFoldDB" id="A0AAD9QAU5"/>
<evidence type="ECO:0000313" key="4">
    <source>
        <dbReference type="Proteomes" id="UP001249851"/>
    </source>
</evidence>
<feature type="domain" description="DZIP3-like HEPN" evidence="2">
    <location>
        <begin position="42"/>
        <end position="189"/>
    </location>
</feature>
<feature type="compositionally biased region" description="Basic and acidic residues" evidence="1">
    <location>
        <begin position="327"/>
        <end position="339"/>
    </location>
</feature>
<dbReference type="Pfam" id="PF18738">
    <property type="entry name" value="HEPN_DZIP3"/>
    <property type="match status" value="1"/>
</dbReference>
<comment type="caution">
    <text evidence="3">The sequence shown here is derived from an EMBL/GenBank/DDBJ whole genome shotgun (WGS) entry which is preliminary data.</text>
</comment>
<accession>A0AAD9QAU5</accession>
<reference evidence="3" key="2">
    <citation type="journal article" date="2023" name="Science">
        <title>Genomic signatures of disease resistance in endangered staghorn corals.</title>
        <authorList>
            <person name="Vollmer S.V."/>
            <person name="Selwyn J.D."/>
            <person name="Despard B.A."/>
            <person name="Roesel C.L."/>
        </authorList>
    </citation>
    <scope>NUCLEOTIDE SEQUENCE</scope>
    <source>
        <strain evidence="3">K2</strain>
    </source>
</reference>
<dbReference type="EMBL" id="JARQWQ010000049">
    <property type="protein sequence ID" value="KAK2557511.1"/>
    <property type="molecule type" value="Genomic_DNA"/>
</dbReference>
<evidence type="ECO:0000313" key="3">
    <source>
        <dbReference type="EMBL" id="KAK2557511.1"/>
    </source>
</evidence>
<dbReference type="InterPro" id="IPR041249">
    <property type="entry name" value="HEPN_DZIP3"/>
</dbReference>
<feature type="compositionally biased region" description="Polar residues" evidence="1">
    <location>
        <begin position="291"/>
        <end position="322"/>
    </location>
</feature>
<protein>
    <submittedName>
        <fullName evidence="3">E3 ubiquitin-protein ligase DZIP3</fullName>
    </submittedName>
</protein>
<proteinExistence type="predicted"/>
<organism evidence="3 4">
    <name type="scientific">Acropora cervicornis</name>
    <name type="common">Staghorn coral</name>
    <dbReference type="NCBI Taxonomy" id="6130"/>
    <lineage>
        <taxon>Eukaryota</taxon>
        <taxon>Metazoa</taxon>
        <taxon>Cnidaria</taxon>
        <taxon>Anthozoa</taxon>
        <taxon>Hexacorallia</taxon>
        <taxon>Scleractinia</taxon>
        <taxon>Astrocoeniina</taxon>
        <taxon>Acroporidae</taxon>
        <taxon>Acropora</taxon>
    </lineage>
</organism>
<dbReference type="PANTHER" id="PTHR46844">
    <property type="entry name" value="SLR5058 PROTEIN"/>
    <property type="match status" value="1"/>
</dbReference>
<feature type="region of interest" description="Disordered" evidence="1">
    <location>
        <begin position="266"/>
        <end position="352"/>
    </location>
</feature>
<dbReference type="PANTHER" id="PTHR46844:SF1">
    <property type="entry name" value="SLR5058 PROTEIN"/>
    <property type="match status" value="1"/>
</dbReference>
<name>A0AAD9QAU5_ACRCE</name>